<accession>A0A1J4RTE1</accession>
<organism evidence="1 2">
    <name type="scientific">Candidatus Collierbacteria bacterium CG1_02_44_10</name>
    <dbReference type="NCBI Taxonomy" id="1805087"/>
    <lineage>
        <taxon>Bacteria</taxon>
        <taxon>Candidatus Collieribacteriota</taxon>
    </lineage>
</organism>
<name>A0A1J4RTE1_9BACT</name>
<reference evidence="1 2" key="1">
    <citation type="journal article" date="2016" name="Environ. Microbiol.">
        <title>Genomic resolution of a cold subsurface aquifer community provides metabolic insights for novel microbes adapted to high CO concentrations.</title>
        <authorList>
            <person name="Probst A.J."/>
            <person name="Castelle C.J."/>
            <person name="Singh A."/>
            <person name="Brown C.T."/>
            <person name="Anantharaman K."/>
            <person name="Sharon I."/>
            <person name="Hug L.A."/>
            <person name="Burstein D."/>
            <person name="Emerson J.B."/>
            <person name="Thomas B.C."/>
            <person name="Banfield J.F."/>
        </authorList>
    </citation>
    <scope>NUCLEOTIDE SEQUENCE [LARGE SCALE GENOMIC DNA]</scope>
    <source>
        <strain evidence="1">CG1_02_44_10</strain>
    </source>
</reference>
<dbReference type="EMBL" id="MNUK01000065">
    <property type="protein sequence ID" value="OIN90635.1"/>
    <property type="molecule type" value="Genomic_DNA"/>
</dbReference>
<comment type="caution">
    <text evidence="1">The sequence shown here is derived from an EMBL/GenBank/DDBJ whole genome shotgun (WGS) entry which is preliminary data.</text>
</comment>
<evidence type="ECO:0000313" key="2">
    <source>
        <dbReference type="Proteomes" id="UP000182345"/>
    </source>
</evidence>
<protein>
    <submittedName>
        <fullName evidence="1">Uncharacterized protein</fullName>
    </submittedName>
</protein>
<gene>
    <name evidence="1" type="ORF">AUJ42_02865</name>
</gene>
<dbReference type="AlphaFoldDB" id="A0A1J4RTE1"/>
<dbReference type="Proteomes" id="UP000182345">
    <property type="component" value="Unassembled WGS sequence"/>
</dbReference>
<evidence type="ECO:0000313" key="1">
    <source>
        <dbReference type="EMBL" id="OIN90635.1"/>
    </source>
</evidence>
<proteinExistence type="predicted"/>
<sequence>MAGRWYTHFKKDTQKLGVGESKTFPFNWPGVDDDIVAEVQKYFDSLWGKKKFEVSKANFDRKHWLSLKIERIA</sequence>